<evidence type="ECO:0000256" key="4">
    <source>
        <dbReference type="RuleBase" id="RU365031"/>
    </source>
</evidence>
<dbReference type="Pfam" id="PF02522">
    <property type="entry name" value="Antibiotic_NAT"/>
    <property type="match status" value="1"/>
</dbReference>
<dbReference type="RefSeq" id="WP_252766973.1">
    <property type="nucleotide sequence ID" value="NZ_CP097119.1"/>
</dbReference>
<dbReference type="InterPro" id="IPR003679">
    <property type="entry name" value="Amioglycoside_AcTrfase"/>
</dbReference>
<reference evidence="5" key="1">
    <citation type="submission" date="2022-05" db="EMBL/GenBank/DDBJ databases">
        <authorList>
            <person name="Oliphant S.A."/>
            <person name="Watson-Haigh N.S."/>
            <person name="Sumby K.M."/>
            <person name="Gardner J.M."/>
            <person name="Jiranek V."/>
        </authorList>
    </citation>
    <scope>NUCLEOTIDE SEQUENCE</scope>
    <source>
        <strain evidence="5">KI4_B1</strain>
    </source>
</reference>
<dbReference type="PANTHER" id="PTHR11104:SF0">
    <property type="entry name" value="SPBETA PROPHAGE-DERIVED AMINOGLYCOSIDE N(3')-ACETYLTRANSFERASE-LIKE PROTEIN YOKD"/>
    <property type="match status" value="1"/>
</dbReference>
<dbReference type="EMBL" id="CP097119">
    <property type="protein sequence ID" value="USS89423.1"/>
    <property type="molecule type" value="Genomic_DNA"/>
</dbReference>
<organism evidence="5 6">
    <name type="scientific">Fructilactobacillus cliffordii</name>
    <dbReference type="NCBI Taxonomy" id="2940299"/>
    <lineage>
        <taxon>Bacteria</taxon>
        <taxon>Bacillati</taxon>
        <taxon>Bacillota</taxon>
        <taxon>Bacilli</taxon>
        <taxon>Lactobacillales</taxon>
        <taxon>Lactobacillaceae</taxon>
        <taxon>Fructilactobacillus</taxon>
    </lineage>
</organism>
<dbReference type="Proteomes" id="UP001055911">
    <property type="component" value="Chromosome"/>
</dbReference>
<proteinExistence type="inferred from homology"/>
<protein>
    <recommendedName>
        <fullName evidence="4">Aminoglycoside N(3)-acetyltransferase</fullName>
        <ecNumber evidence="4">2.3.1.-</ecNumber>
    </recommendedName>
</protein>
<evidence type="ECO:0000313" key="5">
    <source>
        <dbReference type="EMBL" id="USS89423.1"/>
    </source>
</evidence>
<dbReference type="AlphaFoldDB" id="A0A9Q9E3D3"/>
<accession>A0A9Q9E3D3</accession>
<dbReference type="GO" id="GO:0046353">
    <property type="term" value="F:aminoglycoside 3-N-acetyltransferase activity"/>
    <property type="evidence" value="ECO:0007669"/>
    <property type="project" value="UniProtKB-EC"/>
</dbReference>
<name>A0A9Q9E3D3_9LACO</name>
<keyword evidence="4" id="KW-0046">Antibiotic resistance</keyword>
<dbReference type="GO" id="GO:0046677">
    <property type="term" value="P:response to antibiotic"/>
    <property type="evidence" value="ECO:0007669"/>
    <property type="project" value="UniProtKB-KW"/>
</dbReference>
<keyword evidence="3 4" id="KW-0012">Acyltransferase</keyword>
<dbReference type="InterPro" id="IPR028345">
    <property type="entry name" value="Antibiotic_NAT-like"/>
</dbReference>
<comment type="similarity">
    <text evidence="1 4">Belongs to the antibiotic N-acetyltransferase family.</text>
</comment>
<comment type="catalytic activity">
    <reaction evidence="4">
        <text>a 2-deoxystreptamine antibiotic + acetyl-CoA = an N(3)-acetyl-2-deoxystreptamine antibiotic + CoA + H(+)</text>
        <dbReference type="Rhea" id="RHEA:12665"/>
        <dbReference type="ChEBI" id="CHEBI:15378"/>
        <dbReference type="ChEBI" id="CHEBI:57287"/>
        <dbReference type="ChEBI" id="CHEBI:57288"/>
        <dbReference type="ChEBI" id="CHEBI:57921"/>
        <dbReference type="ChEBI" id="CHEBI:77452"/>
        <dbReference type="EC" id="2.3.1.81"/>
    </reaction>
</comment>
<evidence type="ECO:0000256" key="1">
    <source>
        <dbReference type="ARBA" id="ARBA00006383"/>
    </source>
</evidence>
<dbReference type="SUPFAM" id="SSF110710">
    <property type="entry name" value="TTHA0583/YokD-like"/>
    <property type="match status" value="1"/>
</dbReference>
<keyword evidence="2 4" id="KW-0808">Transferase</keyword>
<sequence>MTETIKSEINGRPIVTKSSLVQLWQRLGIQTGDTVIVHSSLKSLGFVIGGPEAVIQSLMETVDSTGTLILPTQSVELSDPATWEYPPANPADWQFIRDNQIPYDPLTTPVSKGLGIIPETFRKYPGVVRTNHPLYSFAIYGARQAELAHHGFDYGLGPDSPLGTLFSNQVPAKILMIGTDFETNTSIHLAEYWLHRPTVTQLVNVLEDGHKVTKQYKDIDMDLYDDFLEIQTEYQAQFPYQSEPIYQRNAAVYDFRTVVETAYQHFQTKEPKKSRRN</sequence>
<dbReference type="PANTHER" id="PTHR11104">
    <property type="entry name" value="AMINOGLYCOSIDE N3-ACETYLTRANSFERASE"/>
    <property type="match status" value="1"/>
</dbReference>
<evidence type="ECO:0000256" key="3">
    <source>
        <dbReference type="ARBA" id="ARBA00023315"/>
    </source>
</evidence>
<gene>
    <name evidence="5" type="ORF">M3M40_01040</name>
</gene>
<keyword evidence="6" id="KW-1185">Reference proteome</keyword>
<evidence type="ECO:0000256" key="2">
    <source>
        <dbReference type="ARBA" id="ARBA00022679"/>
    </source>
</evidence>
<evidence type="ECO:0000313" key="6">
    <source>
        <dbReference type="Proteomes" id="UP001055911"/>
    </source>
</evidence>
<dbReference type="EC" id="2.3.1.-" evidence="4"/>